<keyword evidence="3" id="KW-1185">Reference proteome</keyword>
<evidence type="ECO:0000313" key="2">
    <source>
        <dbReference type="EMBL" id="GAA0463782.1"/>
    </source>
</evidence>
<dbReference type="InterPro" id="IPR009577">
    <property type="entry name" value="Sm_multidrug_ex"/>
</dbReference>
<dbReference type="Proteomes" id="UP001500740">
    <property type="component" value="Unassembled WGS sequence"/>
</dbReference>
<keyword evidence="1" id="KW-0812">Transmembrane</keyword>
<keyword evidence="1" id="KW-0472">Membrane</keyword>
<dbReference type="RefSeq" id="WP_343783349.1">
    <property type="nucleotide sequence ID" value="NZ_BAAACZ010000015.1"/>
</dbReference>
<feature type="transmembrane region" description="Helical" evidence="1">
    <location>
        <begin position="16"/>
        <end position="34"/>
    </location>
</feature>
<comment type="caution">
    <text evidence="2">The sequence shown here is derived from an EMBL/GenBank/DDBJ whole genome shotgun (WGS) entry which is preliminary data.</text>
</comment>
<evidence type="ECO:0000313" key="3">
    <source>
        <dbReference type="Proteomes" id="UP001500740"/>
    </source>
</evidence>
<keyword evidence="1" id="KW-1133">Transmembrane helix</keyword>
<evidence type="ECO:0000256" key="1">
    <source>
        <dbReference type="SAM" id="Phobius"/>
    </source>
</evidence>
<sequence>MFRETVQNFIYQLSEVNEFLQAIGIFVLSLIPFVESPGGAAVGALIGLPIILALVISIFGNWLSVMIIIVPFNAWLVRFRNKKSKENGFIQKRASKARERYEKYGVPGVALFAPLVASGHIAAFASLAAGASKRSVIFWHVVSIIIWGVIGAGLGIYLNNDIMG</sequence>
<reference evidence="2 3" key="1">
    <citation type="journal article" date="2019" name="Int. J. Syst. Evol. Microbiol.">
        <title>The Global Catalogue of Microorganisms (GCM) 10K type strain sequencing project: providing services to taxonomists for standard genome sequencing and annotation.</title>
        <authorList>
            <consortium name="The Broad Institute Genomics Platform"/>
            <consortium name="The Broad Institute Genome Sequencing Center for Infectious Disease"/>
            <person name="Wu L."/>
            <person name="Ma J."/>
        </authorList>
    </citation>
    <scope>NUCLEOTIDE SEQUENCE [LARGE SCALE GENOMIC DNA]</scope>
    <source>
        <strain evidence="2 3">JCM 14193</strain>
    </source>
</reference>
<protein>
    <recommendedName>
        <fullName evidence="4">Small multi-drug export protein</fullName>
    </recommendedName>
</protein>
<proteinExistence type="predicted"/>
<name>A0ABN0ZZE0_9BACI</name>
<accession>A0ABN0ZZE0</accession>
<gene>
    <name evidence="2" type="ORF">GCM10008935_19390</name>
</gene>
<dbReference type="Pfam" id="PF06695">
    <property type="entry name" value="Sm_multidrug_ex"/>
    <property type="match status" value="1"/>
</dbReference>
<feature type="transmembrane region" description="Helical" evidence="1">
    <location>
        <begin position="137"/>
        <end position="158"/>
    </location>
</feature>
<feature type="transmembrane region" description="Helical" evidence="1">
    <location>
        <begin position="104"/>
        <end position="131"/>
    </location>
</feature>
<organism evidence="2 3">
    <name type="scientific">Alkalibacillus silvisoli</name>
    <dbReference type="NCBI Taxonomy" id="392823"/>
    <lineage>
        <taxon>Bacteria</taxon>
        <taxon>Bacillati</taxon>
        <taxon>Bacillota</taxon>
        <taxon>Bacilli</taxon>
        <taxon>Bacillales</taxon>
        <taxon>Bacillaceae</taxon>
        <taxon>Alkalibacillus</taxon>
    </lineage>
</organism>
<feature type="transmembrane region" description="Helical" evidence="1">
    <location>
        <begin position="46"/>
        <end position="76"/>
    </location>
</feature>
<evidence type="ECO:0008006" key="4">
    <source>
        <dbReference type="Google" id="ProtNLM"/>
    </source>
</evidence>
<dbReference type="EMBL" id="BAAACZ010000015">
    <property type="protein sequence ID" value="GAA0463782.1"/>
    <property type="molecule type" value="Genomic_DNA"/>
</dbReference>